<feature type="compositionally biased region" description="Basic and acidic residues" evidence="1">
    <location>
        <begin position="734"/>
        <end position="748"/>
    </location>
</feature>
<dbReference type="PANTHER" id="PTHR14382:SF1">
    <property type="entry name" value="MDM2-BINDING PROTEIN"/>
    <property type="match status" value="1"/>
</dbReference>
<gene>
    <name evidence="6" type="primary">LOC118418098</name>
</gene>
<dbReference type="InterPro" id="IPR039061">
    <property type="entry name" value="MTBP"/>
</dbReference>
<dbReference type="KEGG" id="bfo:118418098"/>
<feature type="region of interest" description="Disordered" evidence="1">
    <location>
        <begin position="687"/>
        <end position="832"/>
    </location>
</feature>
<feature type="domain" description="DM2" evidence="2">
    <location>
        <begin position="1"/>
        <end position="257"/>
    </location>
</feature>
<dbReference type="GO" id="GO:0000776">
    <property type="term" value="C:kinetochore"/>
    <property type="evidence" value="ECO:0000318"/>
    <property type="project" value="GO_Central"/>
</dbReference>
<dbReference type="Pfam" id="PF14920">
    <property type="entry name" value="MTBP_C"/>
    <property type="match status" value="1"/>
</dbReference>
<dbReference type="GeneID" id="118418098"/>
<feature type="region of interest" description="Disordered" evidence="1">
    <location>
        <begin position="73"/>
        <end position="98"/>
    </location>
</feature>
<accession>A0A9J7MUX3</accession>
<evidence type="ECO:0000259" key="4">
    <source>
        <dbReference type="Pfam" id="PF14920"/>
    </source>
</evidence>
<dbReference type="InterPro" id="IPR029421">
    <property type="entry name" value="MTBP_N"/>
</dbReference>
<dbReference type="GO" id="GO:0031396">
    <property type="term" value="P:regulation of protein ubiquitination"/>
    <property type="evidence" value="ECO:0007669"/>
    <property type="project" value="InterPro"/>
</dbReference>
<dbReference type="InterPro" id="IPR029420">
    <property type="entry name" value="MTBP_central"/>
</dbReference>
<reference evidence="6" key="2">
    <citation type="submission" date="2025-08" db="UniProtKB">
        <authorList>
            <consortium name="RefSeq"/>
        </authorList>
    </citation>
    <scope>IDENTIFICATION</scope>
    <source>
        <strain evidence="6">S238N-H82</strain>
        <tissue evidence="6">Testes</tissue>
    </source>
</reference>
<dbReference type="OrthoDB" id="8633268at2759"/>
<feature type="region of interest" description="Disordered" evidence="1">
    <location>
        <begin position="627"/>
        <end position="647"/>
    </location>
</feature>
<dbReference type="OMA" id="HFYGEQI"/>
<reference evidence="5" key="1">
    <citation type="journal article" date="2020" name="Nat. Ecol. Evol.">
        <title>Deeply conserved synteny resolves early events in vertebrate evolution.</title>
        <authorList>
            <person name="Simakov O."/>
            <person name="Marletaz F."/>
            <person name="Yue J.X."/>
            <person name="O'Connell B."/>
            <person name="Jenkins J."/>
            <person name="Brandt A."/>
            <person name="Calef R."/>
            <person name="Tung C.H."/>
            <person name="Huang T.K."/>
            <person name="Schmutz J."/>
            <person name="Satoh N."/>
            <person name="Yu J.K."/>
            <person name="Putnam N.H."/>
            <person name="Green R.E."/>
            <person name="Rokhsar D.S."/>
        </authorList>
    </citation>
    <scope>NUCLEOTIDE SEQUENCE [LARGE SCALE GENOMIC DNA]</scope>
    <source>
        <strain evidence="5">S238N-H82</strain>
    </source>
</reference>
<evidence type="ECO:0000256" key="1">
    <source>
        <dbReference type="SAM" id="MobiDB-lite"/>
    </source>
</evidence>
<feature type="compositionally biased region" description="Low complexity" evidence="1">
    <location>
        <begin position="724"/>
        <end position="733"/>
    </location>
</feature>
<dbReference type="PANTHER" id="PTHR14382">
    <property type="entry name" value="MDM2-BINDING PROTEIN"/>
    <property type="match status" value="1"/>
</dbReference>
<dbReference type="GO" id="GO:0007089">
    <property type="term" value="P:traversing start control point of mitotic cell cycle"/>
    <property type="evidence" value="ECO:0000318"/>
    <property type="project" value="GO_Central"/>
</dbReference>
<feature type="compositionally biased region" description="Polar residues" evidence="1">
    <location>
        <begin position="699"/>
        <end position="710"/>
    </location>
</feature>
<evidence type="ECO:0000259" key="3">
    <source>
        <dbReference type="Pfam" id="PF14919"/>
    </source>
</evidence>
<evidence type="ECO:0000313" key="6">
    <source>
        <dbReference type="RefSeq" id="XP_035679820.1"/>
    </source>
</evidence>
<sequence>MDQYLLIVHTAHPNDADLKVLQRDTLDLIRSLQTERRPALHSWLQDCPNQVIRRVPCLHLAFATSWSEHLTQEKNQGSSSSWHVLDKTHGEEEEEEDSKRCWVKQVELLMESRWTPSQDSRKYRNEDNKDFEAHMTSLASYIHGLADQLPGSDSLMLNVVWISSSEDVTIESHIQLLGALKRLHDWHHAHIGLVPTSSDKVTNLQIVRSLGNNASQEESLSEALKCSLNPLHLWRGSVHVHESKGPQSLSLPGFSLECRTNPPSIGRMKTSLISGKDNESTSLVTTVAEYHGSLELSQHLELVQVVQLEDVPRHLISPASLNLKLSAKHPKIQRSRTLFQEVASNPKMGLLTRLTCTRTLLALKPSKERSTQEWMDKFKNKPSDTAECFPWFVAPPVEVKGAVHDFHLLVAGDGEGGCMAHILYPPAQLNGAVLHRLATTDNRLLEDKKLDLTPVENILCQLPDLTSGLVGMERDLLQLQVYALKMWTEEKTAAGQPPQLTYQEVVTVLSAVKEEYLKKRLGATNMAITHLSGKGLDLTNIKCASELDLDSNMWPEKEALINRETMEEIEKSMKRQKSVDILLGGLQPPKRMDNEIKLDAEEFIKHFLSNGMAAKDNLTPLQLPKKGKLRHQTKQPHNVEPEQMKTTSFSEAVKTDLPGIEYCLDSKQAEDQDARISLIQSRYVSHETSSTCTVDKASSPATMVTRSATPKKQAAKHAGRRTTPRSQRSSSSRTVEKRKADGSLDRQQSKRHASISKTGLPQHVKRERTLSAPVSRRSRATPQTHRASSCTDSVQDKERRQSSTSRAATSEKDTDSSGKQQNVTEKRSDRHKRKLWQVVDEALTQNGVGKSHKKYKACCTRLFEICKMFLKDLKNSHKLEDHMKRLAEQNVKQVVGFYIE</sequence>
<name>A0A9J7MUX3_BRAFL</name>
<proteinExistence type="predicted"/>
<dbReference type="InterPro" id="IPR029418">
    <property type="entry name" value="MTBP_C"/>
</dbReference>
<keyword evidence="5" id="KW-1185">Reference proteome</keyword>
<feature type="domain" description="MDN2-binding protein C-terminal" evidence="4">
    <location>
        <begin position="638"/>
        <end position="895"/>
    </location>
</feature>
<protein>
    <submittedName>
        <fullName evidence="6">Mdm2-binding protein-like</fullName>
    </submittedName>
</protein>
<dbReference type="RefSeq" id="XP_035679820.1">
    <property type="nucleotide sequence ID" value="XM_035823927.1"/>
</dbReference>
<organism evidence="5 6">
    <name type="scientific">Branchiostoma floridae</name>
    <name type="common">Florida lancelet</name>
    <name type="synonym">Amphioxus</name>
    <dbReference type="NCBI Taxonomy" id="7739"/>
    <lineage>
        <taxon>Eukaryota</taxon>
        <taxon>Metazoa</taxon>
        <taxon>Chordata</taxon>
        <taxon>Cephalochordata</taxon>
        <taxon>Leptocardii</taxon>
        <taxon>Amphioxiformes</taxon>
        <taxon>Branchiostomatidae</taxon>
        <taxon>Branchiostoma</taxon>
    </lineage>
</organism>
<evidence type="ECO:0000313" key="5">
    <source>
        <dbReference type="Proteomes" id="UP000001554"/>
    </source>
</evidence>
<dbReference type="AlphaFoldDB" id="A0A9J7MUX3"/>
<dbReference type="GO" id="GO:0034501">
    <property type="term" value="P:protein localization to kinetochore"/>
    <property type="evidence" value="ECO:0000318"/>
    <property type="project" value="GO_Central"/>
</dbReference>
<dbReference type="Pfam" id="PF14918">
    <property type="entry name" value="MTBP_N"/>
    <property type="match status" value="1"/>
</dbReference>
<dbReference type="Pfam" id="PF14919">
    <property type="entry name" value="MTBP_mid"/>
    <property type="match status" value="1"/>
</dbReference>
<feature type="compositionally biased region" description="Basic residues" evidence="1">
    <location>
        <begin position="713"/>
        <end position="723"/>
    </location>
</feature>
<dbReference type="Proteomes" id="UP000001554">
    <property type="component" value="Chromosome 6"/>
</dbReference>
<evidence type="ECO:0000259" key="2">
    <source>
        <dbReference type="Pfam" id="PF14918"/>
    </source>
</evidence>
<feature type="compositionally biased region" description="Polar residues" evidence="1">
    <location>
        <begin position="73"/>
        <end position="82"/>
    </location>
</feature>
<feature type="compositionally biased region" description="Polar residues" evidence="1">
    <location>
        <begin position="780"/>
        <end position="793"/>
    </location>
</feature>
<feature type="domain" description="DM2" evidence="3">
    <location>
        <begin position="299"/>
        <end position="627"/>
    </location>
</feature>